<dbReference type="InterPro" id="IPR005914">
    <property type="entry name" value="Acac_CoA_synth"/>
</dbReference>
<evidence type="ECO:0000259" key="6">
    <source>
        <dbReference type="Pfam" id="PF16177"/>
    </source>
</evidence>
<evidence type="ECO:0000256" key="1">
    <source>
        <dbReference type="ARBA" id="ARBA00006432"/>
    </source>
</evidence>
<dbReference type="InterPro" id="IPR020845">
    <property type="entry name" value="AMP-binding_CS"/>
</dbReference>
<accession>A0ABX4YHR0</accession>
<name>A0ABX4YHR0_9LEPT</name>
<dbReference type="Gene3D" id="3.40.50.12780">
    <property type="entry name" value="N-terminal domain of ligase-like"/>
    <property type="match status" value="1"/>
</dbReference>
<dbReference type="Pfam" id="PF00501">
    <property type="entry name" value="AMP-binding"/>
    <property type="match status" value="1"/>
</dbReference>
<evidence type="ECO:0000313" key="7">
    <source>
        <dbReference type="EMBL" id="PNV74597.1"/>
    </source>
</evidence>
<reference evidence="7" key="1">
    <citation type="submission" date="2018-01" db="EMBL/GenBank/DDBJ databases">
        <title>Genomic characterization of Leptospira inadai serogroup Lyme isolated from captured rat in Brazil and comparative analysis with human reference strain.</title>
        <authorList>
            <person name="Moreno L.Z."/>
            <person name="Loureiro A.P."/>
            <person name="Miraglia F."/>
            <person name="Kremer F.S."/>
            <person name="Eslabao M.R."/>
            <person name="Dellagostin O.A."/>
            <person name="Lilenbaum W."/>
            <person name="Moreno A.M."/>
        </authorList>
    </citation>
    <scope>NUCLEOTIDE SEQUENCE [LARGE SCALE GENOMIC DNA]</scope>
    <source>
        <strain evidence="7">M34/99</strain>
    </source>
</reference>
<keyword evidence="4" id="KW-0067">ATP-binding</keyword>
<organism evidence="7 8">
    <name type="scientific">Leptospira inadai serovar Lyme</name>
    <dbReference type="NCBI Taxonomy" id="293084"/>
    <lineage>
        <taxon>Bacteria</taxon>
        <taxon>Pseudomonadati</taxon>
        <taxon>Spirochaetota</taxon>
        <taxon>Spirochaetia</taxon>
        <taxon>Leptospirales</taxon>
        <taxon>Leptospiraceae</taxon>
        <taxon>Leptospira</taxon>
    </lineage>
</organism>
<dbReference type="Gene3D" id="3.30.300.30">
    <property type="match status" value="1"/>
</dbReference>
<dbReference type="SUPFAM" id="SSF56801">
    <property type="entry name" value="Acetyl-CoA synthetase-like"/>
    <property type="match status" value="1"/>
</dbReference>
<dbReference type="Pfam" id="PF16177">
    <property type="entry name" value="ACAS_N"/>
    <property type="match status" value="1"/>
</dbReference>
<dbReference type="GO" id="GO:0016874">
    <property type="term" value="F:ligase activity"/>
    <property type="evidence" value="ECO:0007669"/>
    <property type="project" value="UniProtKB-KW"/>
</dbReference>
<evidence type="ECO:0000313" key="8">
    <source>
        <dbReference type="Proteomes" id="UP000094669"/>
    </source>
</evidence>
<dbReference type="RefSeq" id="WP_020988795.1">
    <property type="nucleotide sequence ID" value="NZ_MCRM02000012.1"/>
</dbReference>
<dbReference type="PROSITE" id="PS00455">
    <property type="entry name" value="AMP_BINDING"/>
    <property type="match status" value="1"/>
</dbReference>
<dbReference type="InterPro" id="IPR042099">
    <property type="entry name" value="ANL_N_sf"/>
</dbReference>
<dbReference type="PANTHER" id="PTHR42921:SF1">
    <property type="entry name" value="ACETOACETYL-COA SYNTHETASE"/>
    <property type="match status" value="1"/>
</dbReference>
<dbReference type="InterPro" id="IPR032387">
    <property type="entry name" value="ACAS_N"/>
</dbReference>
<feature type="domain" description="Acetyl-coenzyme A synthetase N-terminal" evidence="6">
    <location>
        <begin position="36"/>
        <end position="92"/>
    </location>
</feature>
<evidence type="ECO:0000256" key="4">
    <source>
        <dbReference type="ARBA" id="ARBA00022840"/>
    </source>
</evidence>
<evidence type="ECO:0000256" key="3">
    <source>
        <dbReference type="ARBA" id="ARBA00022741"/>
    </source>
</evidence>
<evidence type="ECO:0000259" key="5">
    <source>
        <dbReference type="Pfam" id="PF00501"/>
    </source>
</evidence>
<keyword evidence="3" id="KW-0547">Nucleotide-binding</keyword>
<proteinExistence type="inferred from homology"/>
<evidence type="ECO:0000256" key="2">
    <source>
        <dbReference type="ARBA" id="ARBA00022598"/>
    </source>
</evidence>
<dbReference type="InterPro" id="IPR000873">
    <property type="entry name" value="AMP-dep_synth/lig_dom"/>
</dbReference>
<protein>
    <submittedName>
        <fullName evidence="7">Acetoacetate--CoA ligase</fullName>
    </submittedName>
</protein>
<comment type="caution">
    <text evidence="7">The sequence shown here is derived from an EMBL/GenBank/DDBJ whole genome shotgun (WGS) entry which is preliminary data.</text>
</comment>
<comment type="similarity">
    <text evidence="1">Belongs to the ATP-dependent AMP-binding enzyme family.</text>
</comment>
<dbReference type="InterPro" id="IPR045851">
    <property type="entry name" value="AMP-bd_C_sf"/>
</dbReference>
<dbReference type="PANTHER" id="PTHR42921">
    <property type="entry name" value="ACETOACETYL-COA SYNTHETASE"/>
    <property type="match status" value="1"/>
</dbReference>
<sequence length="654" mass="73699">MNEPIWKPNTEQIANSRMTNFQRFVEEKTGKSFLTYSELHSWSVTSSEDFWELLWQYAPVIHSHPYEEILRKGKTFREARFFPGARLNFAENLLRRKDDKLAITYVGESGASEDLTFSELWLRVGALSEYFRSIGILPGDRIAGLMPNVPDTIVAMLSATAVGAVWSSCSPDFGAKGVLDRFGQIQPKVLITTDRYEFKGKNLPLSAIVKEISEQLACLKVVLVSTYPSVQNANSVEGLRNFPSNVMSLYDASKAFLGKSPRFEQLSFDHPVYIMYSSGTTGLPKCMVQGSGVFLNHWKELALHTDLSEEDRIFYYTTCGWMMWNWLVSALSIGATVQLFDGNPFYPDPGVLFKYASEKRTNVFGVGAKYILSLEKDKFRPTQNLSALKSVLSTGSPLPGYGFRYVYDSWKKDVRLSSISGGTDLNGCFALGNPNLPVYAGELQCLGLGMSVQIFDDAGKPMREGKGELICTQPFPSMPLEFWNDTDGEKYRTAYFDVFPEIWRHGDFAEITEHGGMIVYGRSDATLNPGGVRIGTADLYTLLETIPEIADSVVIGQDWKDDVRVVLFLKMSRNKHLTPEFENFIRKEIKDKVSPRHVPSKILEVPDIPYTRNMKKVEIAVKRAVQGQPIPNKDALSNPECLEFFSRIPELQRD</sequence>
<keyword evidence="2 7" id="KW-0436">Ligase</keyword>
<dbReference type="Proteomes" id="UP000094669">
    <property type="component" value="Unassembled WGS sequence"/>
</dbReference>
<gene>
    <name evidence="7" type="ORF">BES34_012720</name>
</gene>
<dbReference type="EMBL" id="MCRM02000012">
    <property type="protein sequence ID" value="PNV74597.1"/>
    <property type="molecule type" value="Genomic_DNA"/>
</dbReference>
<feature type="domain" description="AMP-dependent synthetase/ligase" evidence="5">
    <location>
        <begin position="95"/>
        <end position="474"/>
    </location>
</feature>
<dbReference type="CDD" id="cd05943">
    <property type="entry name" value="AACS"/>
    <property type="match status" value="1"/>
</dbReference>
<dbReference type="NCBIfam" id="NF002937">
    <property type="entry name" value="PRK03584.1"/>
    <property type="match status" value="1"/>
</dbReference>
<keyword evidence="8" id="KW-1185">Reference proteome</keyword>
<dbReference type="NCBIfam" id="TIGR01217">
    <property type="entry name" value="ac_ac_CoA_syn"/>
    <property type="match status" value="1"/>
</dbReference>